<comment type="caution">
    <text evidence="1">The sequence shown here is derived from an EMBL/GenBank/DDBJ whole genome shotgun (WGS) entry which is preliminary data.</text>
</comment>
<dbReference type="EMBL" id="LAZR01045131">
    <property type="protein sequence ID" value="KKK99607.1"/>
    <property type="molecule type" value="Genomic_DNA"/>
</dbReference>
<reference evidence="1" key="1">
    <citation type="journal article" date="2015" name="Nature">
        <title>Complex archaea that bridge the gap between prokaryotes and eukaryotes.</title>
        <authorList>
            <person name="Spang A."/>
            <person name="Saw J.H."/>
            <person name="Jorgensen S.L."/>
            <person name="Zaremba-Niedzwiedzka K."/>
            <person name="Martijn J."/>
            <person name="Lind A.E."/>
            <person name="van Eijk R."/>
            <person name="Schleper C."/>
            <person name="Guy L."/>
            <person name="Ettema T.J."/>
        </authorList>
    </citation>
    <scope>NUCLEOTIDE SEQUENCE</scope>
</reference>
<proteinExistence type="predicted"/>
<organism evidence="1">
    <name type="scientific">marine sediment metagenome</name>
    <dbReference type="NCBI Taxonomy" id="412755"/>
    <lineage>
        <taxon>unclassified sequences</taxon>
        <taxon>metagenomes</taxon>
        <taxon>ecological metagenomes</taxon>
    </lineage>
</organism>
<feature type="non-terminal residue" evidence="1">
    <location>
        <position position="77"/>
    </location>
</feature>
<sequence>MRKIAFSLLTIGLIFSSIWFGLSFNYTEESIHSKTLYLSNKIDPPIEIYNDIDLLSYNFSGSGTEEDPYRIEDLNII</sequence>
<gene>
    <name evidence="1" type="ORF">LCGC14_2631070</name>
</gene>
<accession>A0A0F9A051</accession>
<name>A0A0F9A051_9ZZZZ</name>
<evidence type="ECO:0000313" key="1">
    <source>
        <dbReference type="EMBL" id="KKK99607.1"/>
    </source>
</evidence>
<protein>
    <submittedName>
        <fullName evidence="1">Uncharacterized protein</fullName>
    </submittedName>
</protein>
<dbReference type="AlphaFoldDB" id="A0A0F9A051"/>